<comment type="caution">
    <text evidence="11">The sequence shown here is derived from an EMBL/GenBank/DDBJ whole genome shotgun (WGS) entry which is preliminary data.</text>
</comment>
<dbReference type="PROSITE" id="PS01124">
    <property type="entry name" value="HTH_ARAC_FAMILY_2"/>
    <property type="match status" value="1"/>
</dbReference>
<dbReference type="CDD" id="cd17536">
    <property type="entry name" value="REC_YesN-like"/>
    <property type="match status" value="1"/>
</dbReference>
<dbReference type="InterPro" id="IPR018062">
    <property type="entry name" value="HTH_AraC-typ_CS"/>
</dbReference>
<evidence type="ECO:0000256" key="8">
    <source>
        <dbReference type="PROSITE-ProRule" id="PRU00169"/>
    </source>
</evidence>
<keyword evidence="12" id="KW-1185">Reference proteome</keyword>
<evidence type="ECO:0000256" key="5">
    <source>
        <dbReference type="ARBA" id="ARBA00023015"/>
    </source>
</evidence>
<dbReference type="PROSITE" id="PS00041">
    <property type="entry name" value="HTH_ARAC_FAMILY_1"/>
    <property type="match status" value="1"/>
</dbReference>
<dbReference type="GO" id="GO:0043565">
    <property type="term" value="F:sequence-specific DNA binding"/>
    <property type="evidence" value="ECO:0007669"/>
    <property type="project" value="InterPro"/>
</dbReference>
<keyword evidence="3 8" id="KW-0597">Phosphoprotein</keyword>
<dbReference type="Pfam" id="PF12833">
    <property type="entry name" value="HTH_18"/>
    <property type="match status" value="1"/>
</dbReference>
<evidence type="ECO:0000259" key="10">
    <source>
        <dbReference type="PROSITE" id="PS50110"/>
    </source>
</evidence>
<dbReference type="PANTHER" id="PTHR42713">
    <property type="entry name" value="HISTIDINE KINASE-RELATED"/>
    <property type="match status" value="1"/>
</dbReference>
<reference evidence="11 12" key="1">
    <citation type="submission" date="2017-05" db="EMBL/GenBank/DDBJ databases">
        <title>Functional genome analysis of Paenibacillus pasadenensis strain R16: insights on endophytic life style and antifungal activity.</title>
        <authorList>
            <person name="Passera A."/>
            <person name="Marcolungo L."/>
            <person name="Casati P."/>
            <person name="Brasca M."/>
            <person name="Quaglino F."/>
            <person name="Delledonne M."/>
        </authorList>
    </citation>
    <scope>NUCLEOTIDE SEQUENCE [LARGE SCALE GENOMIC DNA]</scope>
    <source>
        <strain evidence="11 12">R16</strain>
    </source>
</reference>
<evidence type="ECO:0000313" key="12">
    <source>
        <dbReference type="Proteomes" id="UP000234789"/>
    </source>
</evidence>
<keyword evidence="5" id="KW-0805">Transcription regulation</keyword>
<evidence type="ECO:0000256" key="1">
    <source>
        <dbReference type="ARBA" id="ARBA00004496"/>
    </source>
</evidence>
<dbReference type="PROSITE" id="PS50110">
    <property type="entry name" value="RESPONSE_REGULATORY"/>
    <property type="match status" value="1"/>
</dbReference>
<dbReference type="SUPFAM" id="SSF52172">
    <property type="entry name" value="CheY-like"/>
    <property type="match status" value="1"/>
</dbReference>
<feature type="modified residue" description="4-aspartylphosphate" evidence="8">
    <location>
        <position position="55"/>
    </location>
</feature>
<evidence type="ECO:0000256" key="2">
    <source>
        <dbReference type="ARBA" id="ARBA00022490"/>
    </source>
</evidence>
<evidence type="ECO:0000256" key="4">
    <source>
        <dbReference type="ARBA" id="ARBA00023012"/>
    </source>
</evidence>
<keyword evidence="6" id="KW-0238">DNA-binding</keyword>
<dbReference type="PANTHER" id="PTHR42713:SF3">
    <property type="entry name" value="TRANSCRIPTIONAL REGULATORY PROTEIN HPTR"/>
    <property type="match status" value="1"/>
</dbReference>
<feature type="domain" description="HTH araC/xylS-type" evidence="9">
    <location>
        <begin position="424"/>
        <end position="522"/>
    </location>
</feature>
<dbReference type="Pfam" id="PF17853">
    <property type="entry name" value="GGDEF_2"/>
    <property type="match status" value="1"/>
</dbReference>
<dbReference type="InterPro" id="IPR009057">
    <property type="entry name" value="Homeodomain-like_sf"/>
</dbReference>
<evidence type="ECO:0000259" key="9">
    <source>
        <dbReference type="PROSITE" id="PS01124"/>
    </source>
</evidence>
<dbReference type="SMART" id="SM00342">
    <property type="entry name" value="HTH_ARAC"/>
    <property type="match status" value="1"/>
</dbReference>
<dbReference type="Pfam" id="PF00072">
    <property type="entry name" value="Response_reg"/>
    <property type="match status" value="1"/>
</dbReference>
<dbReference type="InterPro" id="IPR001789">
    <property type="entry name" value="Sig_transdc_resp-reg_receiver"/>
</dbReference>
<proteinExistence type="predicted"/>
<evidence type="ECO:0000256" key="3">
    <source>
        <dbReference type="ARBA" id="ARBA00022553"/>
    </source>
</evidence>
<dbReference type="Gene3D" id="1.10.10.60">
    <property type="entry name" value="Homeodomain-like"/>
    <property type="match status" value="2"/>
</dbReference>
<dbReference type="AlphaFoldDB" id="A0A2N5N354"/>
<protein>
    <submittedName>
        <fullName evidence="11">Two-component response regulator yesN</fullName>
    </submittedName>
</protein>
<keyword evidence="2" id="KW-0963">Cytoplasm</keyword>
<dbReference type="InterPro" id="IPR051552">
    <property type="entry name" value="HptR"/>
</dbReference>
<feature type="domain" description="Response regulatory" evidence="10">
    <location>
        <begin position="3"/>
        <end position="121"/>
    </location>
</feature>
<dbReference type="InterPro" id="IPR011006">
    <property type="entry name" value="CheY-like_superfamily"/>
</dbReference>
<accession>A0A2N5N354</accession>
<dbReference type="Proteomes" id="UP000234789">
    <property type="component" value="Unassembled WGS sequence"/>
</dbReference>
<comment type="subcellular location">
    <subcellularLocation>
        <location evidence="1">Cytoplasm</location>
    </subcellularLocation>
</comment>
<name>A0A2N5N354_9BACL</name>
<gene>
    <name evidence="11" type="ORF">B8V81_3206</name>
</gene>
<evidence type="ECO:0000256" key="7">
    <source>
        <dbReference type="ARBA" id="ARBA00023163"/>
    </source>
</evidence>
<dbReference type="Gene3D" id="3.40.50.2300">
    <property type="match status" value="1"/>
</dbReference>
<keyword evidence="4" id="KW-0902">Two-component regulatory system</keyword>
<dbReference type="GO" id="GO:0003700">
    <property type="term" value="F:DNA-binding transcription factor activity"/>
    <property type="evidence" value="ECO:0007669"/>
    <property type="project" value="InterPro"/>
</dbReference>
<dbReference type="InterPro" id="IPR018060">
    <property type="entry name" value="HTH_AraC"/>
</dbReference>
<dbReference type="SMART" id="SM00448">
    <property type="entry name" value="REC"/>
    <property type="match status" value="1"/>
</dbReference>
<organism evidence="11 12">
    <name type="scientific">Paenibacillus pasadenensis</name>
    <dbReference type="NCBI Taxonomy" id="217090"/>
    <lineage>
        <taxon>Bacteria</taxon>
        <taxon>Bacillati</taxon>
        <taxon>Bacillota</taxon>
        <taxon>Bacilli</taxon>
        <taxon>Bacillales</taxon>
        <taxon>Paenibacillaceae</taxon>
        <taxon>Paenibacillus</taxon>
    </lineage>
</organism>
<dbReference type="SUPFAM" id="SSF46689">
    <property type="entry name" value="Homeodomain-like"/>
    <property type="match status" value="2"/>
</dbReference>
<sequence length="526" mass="58319">MHKVMLVDDEGYARQGLRTMIDWEDCGFEVCGEAEDGEEALRLIGELSPDLVITDIRMPEVSGLELIRSVREQGNDSVKFIIVSGYGDFAYAQQAIKFGVRDFILKPVDDGEVTGALRELAGQIEKESRDPGAAVPPVRAALDKLLRGDAPAEAGAEYARLLGVPQSAACGYLLVEAHCPALSAESAVEDVEAKDSLGAAISAAAASLGLKHDPSCVDRPRPGLYGLAVHLAPADAGTTLEGLAERLAARLGSRLGRPFTVYAGGQAESAAGLRVSRQEAMEAMQYRFAYPERRALCRSALRGEELRRMEFDPSEHAALNERLEDGDPLLRQEAVRRIFERFREQRFAPDAVHHAISRFAFGAIAAIRSLGGDEKELRSLEPLLAWRDRPLSPDGLRERFAAFVEESRELTSRLRSSGAKGDIARIKQYIDSRFHEEISLKSIAARFYLNPVYLGQLFKKSYGVYFNDYLLQLRIQQAKLLLRQTEKRVYEIARCVGFDNPDYFICKFEKVEGKSPTAYRNELKTG</sequence>
<dbReference type="EMBL" id="NFEZ01000004">
    <property type="protein sequence ID" value="PLT44775.1"/>
    <property type="molecule type" value="Genomic_DNA"/>
</dbReference>
<dbReference type="RefSeq" id="WP_101808702.1">
    <property type="nucleotide sequence ID" value="NZ_NFEZ01000004.1"/>
</dbReference>
<dbReference type="GO" id="GO:0000160">
    <property type="term" value="P:phosphorelay signal transduction system"/>
    <property type="evidence" value="ECO:0007669"/>
    <property type="project" value="UniProtKB-KW"/>
</dbReference>
<dbReference type="GO" id="GO:0005737">
    <property type="term" value="C:cytoplasm"/>
    <property type="evidence" value="ECO:0007669"/>
    <property type="project" value="UniProtKB-SubCell"/>
</dbReference>
<keyword evidence="7" id="KW-0804">Transcription</keyword>
<evidence type="ECO:0000313" key="11">
    <source>
        <dbReference type="EMBL" id="PLT44775.1"/>
    </source>
</evidence>
<dbReference type="InterPro" id="IPR041522">
    <property type="entry name" value="CdaR_GGDEF"/>
</dbReference>
<evidence type="ECO:0000256" key="6">
    <source>
        <dbReference type="ARBA" id="ARBA00023125"/>
    </source>
</evidence>